<feature type="compositionally biased region" description="Pro residues" evidence="1">
    <location>
        <begin position="574"/>
        <end position="585"/>
    </location>
</feature>
<dbReference type="GeneID" id="92876316"/>
<dbReference type="PATRIC" id="fig|749927.5.peg.9044"/>
<evidence type="ECO:0000313" key="2">
    <source>
        <dbReference type="EMBL" id="ADJ50407.1"/>
    </source>
</evidence>
<protein>
    <recommendedName>
        <fullName evidence="4">DUF4157 domain-containing protein</fullName>
    </recommendedName>
</protein>
<organism evidence="2 3">
    <name type="scientific">Amycolatopsis mediterranei (strain U-32)</name>
    <dbReference type="NCBI Taxonomy" id="749927"/>
    <lineage>
        <taxon>Bacteria</taxon>
        <taxon>Bacillati</taxon>
        <taxon>Actinomycetota</taxon>
        <taxon>Actinomycetes</taxon>
        <taxon>Pseudonocardiales</taxon>
        <taxon>Pseudonocardiaceae</taxon>
        <taxon>Amycolatopsis</taxon>
    </lineage>
</organism>
<dbReference type="eggNOG" id="COG2733">
    <property type="taxonomic scope" value="Bacteria"/>
</dbReference>
<evidence type="ECO:0000256" key="1">
    <source>
        <dbReference type="SAM" id="MobiDB-lite"/>
    </source>
</evidence>
<dbReference type="AlphaFoldDB" id="A0A0H3DJN0"/>
<dbReference type="HOGENOM" id="CLU_396729_0_0_11"/>
<feature type="compositionally biased region" description="Low complexity" evidence="1">
    <location>
        <begin position="677"/>
        <end position="694"/>
    </location>
</feature>
<evidence type="ECO:0000313" key="3">
    <source>
        <dbReference type="Proteomes" id="UP000000328"/>
    </source>
</evidence>
<dbReference type="KEGG" id="amd:AMED_8712"/>
<reference evidence="2 3" key="1">
    <citation type="journal article" date="2010" name="Cell Res.">
        <title>Complete genome sequence of the rifamycin SV-producing Amycolatopsis mediterranei U32 revealed its genetic characteristics in phylogeny and metabolism.</title>
        <authorList>
            <person name="Zhao W."/>
            <person name="Zhong Y."/>
            <person name="Yuan H."/>
            <person name="Wang J."/>
            <person name="Zheng H."/>
            <person name="Wang Y."/>
            <person name="Cen X."/>
            <person name="Xu F."/>
            <person name="Bai J."/>
            <person name="Han X."/>
            <person name="Lu G."/>
            <person name="Zhu Y."/>
            <person name="Shao Z."/>
            <person name="Yan H."/>
            <person name="Li C."/>
            <person name="Peng N."/>
            <person name="Zhang Z."/>
            <person name="Zhang Y."/>
            <person name="Lin W."/>
            <person name="Fan Y."/>
            <person name="Qin Z."/>
            <person name="Hu Y."/>
            <person name="Zhu B."/>
            <person name="Wang S."/>
            <person name="Ding X."/>
            <person name="Zhao G.P."/>
        </authorList>
    </citation>
    <scope>NUCLEOTIDE SEQUENCE [LARGE SCALE GENOMIC DNA]</scope>
    <source>
        <strain evidence="3">U-32</strain>
    </source>
</reference>
<feature type="compositionally biased region" description="Basic and acidic residues" evidence="1">
    <location>
        <begin position="485"/>
        <end position="506"/>
    </location>
</feature>
<feature type="compositionally biased region" description="Basic and acidic residues" evidence="1">
    <location>
        <begin position="431"/>
        <end position="475"/>
    </location>
</feature>
<feature type="region of interest" description="Disordered" evidence="1">
    <location>
        <begin position="390"/>
        <end position="694"/>
    </location>
</feature>
<sequence length="694" mass="75093">MSLPWEGKDADEGLRLDADENAEVEKAWAKAQAAQPLFDQVMTSVCAGTAEYGAKQEGLEYSLKTLDSFRAKVARKTAEKPAEQAAAETNDLNRYTLTFPPDQYADGTLAAFDEFERRGFERTKCANSWNRQMYKGVNTTWRHEEFEQTMEVQFHTPESLAVKEENHLLYEIGRNGEALQDEEAAAVDVLQARRYEGITVPSGHERISPPLDPEEQVGVVSDEAIHRMIAREERLRQQKAEQKARTQAEQGEPDRGTDRNPTGPAPPELFSRGAARTNQDIIDNGGGLPRTRETVDAAAEAGGVDLDDVDVVIVDEPDEIRYLDHQEACACTPGELEGAQIRLGPASFSDERTLVATLAHEKTHVDQLRSGADVDTESLKTLEEEAYASEAPALERYEQHVSSPVHDRDDLRSAGTKRDSGPGDGRGGGDPGRDDTQDRGEPAGADPGRRVPEPERAGDEPADAGDRPEGRDGDPGRNGTDEPELSDRAGIEEQEEDQRQQERTAEQVEAQSDESQPDAGEPEPDAPTAEDPEPAEAISEPREPAAESEPAAEETAPEEPAPEQTEPTTDEPAPAAPAPDEPTPDPAADDRAPEEPAAEPNESTPEPAAEEPAPEQPVPEEPATETEPAPEEPAPQPEPAAEEPAAEEPAGYEDQAAADDARVADSMGSESGGYDSGGYEESYEPEASSGMERD</sequence>
<feature type="compositionally biased region" description="Acidic residues" evidence="1">
    <location>
        <begin position="550"/>
        <end position="561"/>
    </location>
</feature>
<feature type="compositionally biased region" description="Basic and acidic residues" evidence="1">
    <location>
        <begin position="235"/>
        <end position="258"/>
    </location>
</feature>
<name>A0A0H3DJN0_AMYMU</name>
<feature type="compositionally biased region" description="Acidic residues" evidence="1">
    <location>
        <begin position="511"/>
        <end position="534"/>
    </location>
</feature>
<feature type="compositionally biased region" description="Low complexity" evidence="1">
    <location>
        <begin position="598"/>
        <end position="607"/>
    </location>
</feature>
<feature type="compositionally biased region" description="Basic and acidic residues" evidence="1">
    <location>
        <begin position="393"/>
        <end position="421"/>
    </location>
</feature>
<dbReference type="RefSeq" id="WP_013230434.1">
    <property type="nucleotide sequence ID" value="NC_014318.1"/>
</dbReference>
<gene>
    <name evidence="2" type="ordered locus">AMED_8712</name>
</gene>
<dbReference type="OrthoDB" id="3638344at2"/>
<feature type="compositionally biased region" description="Low complexity" evidence="1">
    <location>
        <begin position="562"/>
        <end position="573"/>
    </location>
</feature>
<feature type="region of interest" description="Disordered" evidence="1">
    <location>
        <begin position="235"/>
        <end position="290"/>
    </location>
</feature>
<dbReference type="Proteomes" id="UP000000328">
    <property type="component" value="Chromosome"/>
</dbReference>
<dbReference type="EMBL" id="CP002000">
    <property type="protein sequence ID" value="ADJ50407.1"/>
    <property type="molecule type" value="Genomic_DNA"/>
</dbReference>
<evidence type="ECO:0008006" key="4">
    <source>
        <dbReference type="Google" id="ProtNLM"/>
    </source>
</evidence>
<proteinExistence type="predicted"/>
<accession>A0A0H3DJN0</accession>